<dbReference type="Proteomes" id="UP000245166">
    <property type="component" value="Unassembled WGS sequence"/>
</dbReference>
<sequence length="142" mass="14543">MFAATIGALAVAVAGCSGPAEPDEPTLDGAIEAGSSLIDGESRIQDVLITPHPGRGGATFEVPGSELGRFFKMSCLGEGEVTLRVNGGDRTTEQRCDDGTIGMGLGTDGDGAVIDNQTPVEVQLLAADDVYWVATTFTQTAP</sequence>
<dbReference type="AlphaFoldDB" id="A0A2U1ZYN9"/>
<protein>
    <submittedName>
        <fullName evidence="1">Uncharacterized protein</fullName>
    </submittedName>
</protein>
<proteinExistence type="predicted"/>
<keyword evidence="2" id="KW-1185">Reference proteome</keyword>
<evidence type="ECO:0000313" key="2">
    <source>
        <dbReference type="Proteomes" id="UP000245166"/>
    </source>
</evidence>
<organism evidence="1 2">
    <name type="scientific">Serinibacter arcticus</name>
    <dbReference type="NCBI Taxonomy" id="1655435"/>
    <lineage>
        <taxon>Bacteria</taxon>
        <taxon>Bacillati</taxon>
        <taxon>Actinomycetota</taxon>
        <taxon>Actinomycetes</taxon>
        <taxon>Micrococcales</taxon>
        <taxon>Beutenbergiaceae</taxon>
        <taxon>Serinibacter</taxon>
    </lineage>
</organism>
<name>A0A2U1ZYN9_9MICO</name>
<gene>
    <name evidence="1" type="ORF">C8046_16665</name>
</gene>
<comment type="caution">
    <text evidence="1">The sequence shown here is derived from an EMBL/GenBank/DDBJ whole genome shotgun (WGS) entry which is preliminary data.</text>
</comment>
<dbReference type="EMBL" id="PYHR01000002">
    <property type="protein sequence ID" value="PWD52032.1"/>
    <property type="molecule type" value="Genomic_DNA"/>
</dbReference>
<evidence type="ECO:0000313" key="1">
    <source>
        <dbReference type="EMBL" id="PWD52032.1"/>
    </source>
</evidence>
<reference evidence="1 2" key="1">
    <citation type="submission" date="2018-03" db="EMBL/GenBank/DDBJ databases">
        <title>Genome assembly of novel Miniimonas species PCH200.</title>
        <authorList>
            <person name="Thakur V."/>
            <person name="Kumar V."/>
            <person name="Singh D."/>
        </authorList>
    </citation>
    <scope>NUCLEOTIDE SEQUENCE [LARGE SCALE GENOMIC DNA]</scope>
    <source>
        <strain evidence="1 2">PCH200</strain>
    </source>
</reference>
<accession>A0A2U1ZYN9</accession>